<reference evidence="3 4" key="1">
    <citation type="submission" date="2022-04" db="EMBL/GenBank/DDBJ databases">
        <title>Human microbiome associated bacterial genomes.</title>
        <authorList>
            <person name="Sandstrom S."/>
            <person name="Salamzade R."/>
            <person name="Kalan L.R."/>
        </authorList>
    </citation>
    <scope>NUCLEOTIDE SEQUENCE [LARGE SCALE GENOMIC DNA]</scope>
    <source>
        <strain evidence="4">p3-SID1799</strain>
    </source>
</reference>
<comment type="caution">
    <text evidence="3">The sequence shown here is derived from an EMBL/GenBank/DDBJ whole genome shotgun (WGS) entry which is preliminary data.</text>
</comment>
<dbReference type="PANTHER" id="PTHR33744">
    <property type="entry name" value="CARBOHYDRATE DIACID REGULATOR"/>
    <property type="match status" value="1"/>
</dbReference>
<evidence type="ECO:0000313" key="4">
    <source>
        <dbReference type="Proteomes" id="UP001525379"/>
    </source>
</evidence>
<accession>A0ABT2HVZ2</accession>
<dbReference type="InterPro" id="IPR025736">
    <property type="entry name" value="PucR_C-HTH_dom"/>
</dbReference>
<name>A0ABT2HVZ2_9MICO</name>
<dbReference type="InterPro" id="IPR042070">
    <property type="entry name" value="PucR_C-HTH_sf"/>
</dbReference>
<proteinExistence type="predicted"/>
<sequence length="400" mass="44764">MHKDDLGLHAAPEGAQAVERWRELIDLLRADLDAIAERFAERARSVPAYRTGPIPQRDVRQTARESIDALLALARDHDASTPEGVVNEREIRAIADRIGVRRARADVALDDLMSAVRLDFSIIWDELIRVAEPRDAMLLVTRANSLWLAVDHYADRVRESYLNEREVIRREASAARHELLERLIHPAPLSSEMRTRIRDEFGFRDDDHFLVAFAHAGDAQALEESAAVLRRAGITGITHGRGAGRLVIWAVPRETGHKQRLINTVDGLRVGVVDDVDELDDLASATHTAARLAASLTQSDRGALRLTEGWARLARAALREEGVDIRARVDRSLRGLRGADREALIHTILGYLELGSVSQVAEREFCHRNTVLNRLRRFEQLTGLDVTVPDDAALVVLAWR</sequence>
<dbReference type="Pfam" id="PF14361">
    <property type="entry name" value="RsbRD_N"/>
    <property type="match status" value="1"/>
</dbReference>
<keyword evidence="4" id="KW-1185">Reference proteome</keyword>
<dbReference type="RefSeq" id="WP_206394737.1">
    <property type="nucleotide sequence ID" value="NZ_JAFDPW010000001.1"/>
</dbReference>
<dbReference type="Proteomes" id="UP001525379">
    <property type="component" value="Unassembled WGS sequence"/>
</dbReference>
<protein>
    <submittedName>
        <fullName evidence="3">Helix-turn-helix domain-containing protein</fullName>
    </submittedName>
</protein>
<gene>
    <name evidence="3" type="ORF">M3D15_03855</name>
</gene>
<feature type="domain" description="RsbT co-antagonist protein RsbRD N-terminal" evidence="2">
    <location>
        <begin position="33"/>
        <end position="176"/>
    </location>
</feature>
<dbReference type="InterPro" id="IPR025751">
    <property type="entry name" value="RsbRD_N_dom"/>
</dbReference>
<dbReference type="Pfam" id="PF13556">
    <property type="entry name" value="HTH_30"/>
    <property type="match status" value="1"/>
</dbReference>
<evidence type="ECO:0000313" key="3">
    <source>
        <dbReference type="EMBL" id="MCT2042472.1"/>
    </source>
</evidence>
<evidence type="ECO:0000259" key="2">
    <source>
        <dbReference type="Pfam" id="PF14361"/>
    </source>
</evidence>
<dbReference type="EMBL" id="JALXSQ010000010">
    <property type="protein sequence ID" value="MCT2042472.1"/>
    <property type="molecule type" value="Genomic_DNA"/>
</dbReference>
<feature type="domain" description="PucR C-terminal helix-turn-helix" evidence="1">
    <location>
        <begin position="344"/>
        <end position="398"/>
    </location>
</feature>
<evidence type="ECO:0000259" key="1">
    <source>
        <dbReference type="Pfam" id="PF13556"/>
    </source>
</evidence>
<dbReference type="Gene3D" id="1.10.10.2840">
    <property type="entry name" value="PucR C-terminal helix-turn-helix domain"/>
    <property type="match status" value="1"/>
</dbReference>
<dbReference type="InterPro" id="IPR051448">
    <property type="entry name" value="CdaR-like_regulators"/>
</dbReference>
<organism evidence="3 4">
    <name type="scientific">Pseudoclavibacter albus</name>
    <dbReference type="NCBI Taxonomy" id="272241"/>
    <lineage>
        <taxon>Bacteria</taxon>
        <taxon>Bacillati</taxon>
        <taxon>Actinomycetota</taxon>
        <taxon>Actinomycetes</taxon>
        <taxon>Micrococcales</taxon>
        <taxon>Microbacteriaceae</taxon>
        <taxon>Pseudoclavibacter</taxon>
    </lineage>
</organism>
<dbReference type="PANTHER" id="PTHR33744:SF1">
    <property type="entry name" value="DNA-BINDING TRANSCRIPTIONAL ACTIVATOR ADER"/>
    <property type="match status" value="1"/>
</dbReference>